<reference evidence="2" key="1">
    <citation type="journal article" date="2023" name="ISME J.">
        <title>Emergence of putative energy parasites within Clostridia revealed by genome analysis of a novel endosymbiotic clade.</title>
        <authorList>
            <person name="Takahashi K."/>
            <person name="Kuwahara H."/>
            <person name="Horikawa Y."/>
            <person name="Izawa K."/>
            <person name="Kato D."/>
            <person name="Inagaki T."/>
            <person name="Yuki M."/>
            <person name="Ohkuma M."/>
            <person name="Hongoh Y."/>
        </authorList>
    </citation>
    <scope>NUCLEOTIDE SEQUENCE</scope>
    <source>
        <strain evidence="2">CfP3-15</strain>
    </source>
</reference>
<feature type="domain" description="IraD/Gp25-like" evidence="1">
    <location>
        <begin position="23"/>
        <end position="108"/>
    </location>
</feature>
<accession>A0AA48HYL7</accession>
<gene>
    <name evidence="2" type="ORF">CfP315_0705</name>
</gene>
<dbReference type="EMBL" id="AP027924">
    <property type="protein sequence ID" value="BED92119.1"/>
    <property type="molecule type" value="Genomic_DNA"/>
</dbReference>
<dbReference type="Gene3D" id="3.10.450.40">
    <property type="match status" value="1"/>
</dbReference>
<proteinExistence type="predicted"/>
<evidence type="ECO:0000313" key="2">
    <source>
        <dbReference type="EMBL" id="BED92119.1"/>
    </source>
</evidence>
<dbReference type="Pfam" id="PF04965">
    <property type="entry name" value="GPW_gp25"/>
    <property type="match status" value="1"/>
</dbReference>
<protein>
    <submittedName>
        <fullName evidence="2">GPW/gp25 family protein</fullName>
    </submittedName>
</protein>
<organism evidence="2">
    <name type="scientific">Candidatus Improbicoccus pseudotrichonymphae</name>
    <dbReference type="NCBI Taxonomy" id="3033792"/>
    <lineage>
        <taxon>Bacteria</taxon>
        <taxon>Bacillati</taxon>
        <taxon>Bacillota</taxon>
        <taxon>Clostridia</taxon>
        <taxon>Candidatus Improbicoccus</taxon>
    </lineage>
</organism>
<dbReference type="SUPFAM" id="SSF160719">
    <property type="entry name" value="gpW/gp25-like"/>
    <property type="match status" value="1"/>
</dbReference>
<name>A0AA48HYL7_9FIRM</name>
<dbReference type="AlphaFoldDB" id="A0AA48HYL7"/>
<dbReference type="Proteomes" id="UP001337580">
    <property type="component" value="Chromosome"/>
</dbReference>
<evidence type="ECO:0000259" key="1">
    <source>
        <dbReference type="Pfam" id="PF04965"/>
    </source>
</evidence>
<dbReference type="KEGG" id="ips:CfP315_0705"/>
<sequence length="129" mass="14868">MIKGWSFPVDVDKKTGRIKTVTDNENIKQSVSIILKTEISERKIIRNFGFDLRSFMFGIVNPNYISSFKKSIESAINNWEEHITNLEINIRYIAESVSKIEAQISYVTDLAPTPETTKKIFSLNESYEN</sequence>
<dbReference type="InterPro" id="IPR007048">
    <property type="entry name" value="IraD/Gp25-like"/>
</dbReference>